<organism evidence="2 3">
    <name type="scientific">Exobacillus caeni</name>
    <dbReference type="NCBI Taxonomy" id="2574798"/>
    <lineage>
        <taxon>Bacteria</taxon>
        <taxon>Bacillati</taxon>
        <taxon>Bacillota</taxon>
        <taxon>Bacilli</taxon>
        <taxon>Bacillales</taxon>
        <taxon>Guptibacillaceae</taxon>
        <taxon>Exobacillus</taxon>
    </lineage>
</organism>
<gene>
    <name evidence="2" type="ORF">FCL54_15780</name>
</gene>
<evidence type="ECO:0000256" key="1">
    <source>
        <dbReference type="SAM" id="Phobius"/>
    </source>
</evidence>
<keyword evidence="1" id="KW-0472">Membrane</keyword>
<evidence type="ECO:0000313" key="3">
    <source>
        <dbReference type="Proteomes" id="UP000308230"/>
    </source>
</evidence>
<dbReference type="InterPro" id="IPR020138">
    <property type="entry name" value="Uncharacterised_YqzF"/>
</dbReference>
<evidence type="ECO:0000313" key="2">
    <source>
        <dbReference type="EMBL" id="TLS36387.1"/>
    </source>
</evidence>
<reference evidence="2 3" key="1">
    <citation type="submission" date="2019-04" db="EMBL/GenBank/DDBJ databases">
        <title>Bacillus caeni sp. nov., a bacterium isolated from mangrove sediment.</title>
        <authorList>
            <person name="Huang H."/>
            <person name="Mo K."/>
            <person name="Hu Y."/>
        </authorList>
    </citation>
    <scope>NUCLEOTIDE SEQUENCE [LARGE SCALE GENOMIC DNA]</scope>
    <source>
        <strain evidence="2 3">HB172195</strain>
    </source>
</reference>
<dbReference type="Pfam" id="PF11118">
    <property type="entry name" value="DUF2627"/>
    <property type="match status" value="1"/>
</dbReference>
<feature type="transmembrane region" description="Helical" evidence="1">
    <location>
        <begin position="40"/>
        <end position="62"/>
    </location>
</feature>
<comment type="caution">
    <text evidence="2">The sequence shown here is derived from an EMBL/GenBank/DDBJ whole genome shotgun (WGS) entry which is preliminary data.</text>
</comment>
<protein>
    <submittedName>
        <fullName evidence="2">DUF2627 domain-containing protein</fullName>
    </submittedName>
</protein>
<accession>A0A5R9EYX5</accession>
<keyword evidence="1" id="KW-0812">Transmembrane</keyword>
<dbReference type="RefSeq" id="WP_138127705.1">
    <property type="nucleotide sequence ID" value="NZ_SWLG01000011.1"/>
</dbReference>
<sequence>MRLIALLVVLLPGLLGVYGIKLMRDVLFGYLQTPFPSLSLQFLAGLVFFAAGLAFVGGFIFYRDRKRNKLQKKFSKRS</sequence>
<dbReference type="AlphaFoldDB" id="A0A5R9EYX5"/>
<dbReference type="Proteomes" id="UP000308230">
    <property type="component" value="Unassembled WGS sequence"/>
</dbReference>
<proteinExistence type="predicted"/>
<name>A0A5R9EYX5_9BACL</name>
<keyword evidence="1" id="KW-1133">Transmembrane helix</keyword>
<keyword evidence="3" id="KW-1185">Reference proteome</keyword>
<dbReference type="EMBL" id="SWLG01000011">
    <property type="protein sequence ID" value="TLS36387.1"/>
    <property type="molecule type" value="Genomic_DNA"/>
</dbReference>